<name>A0AAN6MUA2_9PEZI</name>
<organism evidence="5 6">
    <name type="scientific">Staphylotrichum tortipilum</name>
    <dbReference type="NCBI Taxonomy" id="2831512"/>
    <lineage>
        <taxon>Eukaryota</taxon>
        <taxon>Fungi</taxon>
        <taxon>Dikarya</taxon>
        <taxon>Ascomycota</taxon>
        <taxon>Pezizomycotina</taxon>
        <taxon>Sordariomycetes</taxon>
        <taxon>Sordariomycetidae</taxon>
        <taxon>Sordariales</taxon>
        <taxon>Chaetomiaceae</taxon>
        <taxon>Staphylotrichum</taxon>
    </lineage>
</organism>
<evidence type="ECO:0000313" key="5">
    <source>
        <dbReference type="EMBL" id="KAK3906611.1"/>
    </source>
</evidence>
<proteinExistence type="predicted"/>
<feature type="region of interest" description="Disordered" evidence="3">
    <location>
        <begin position="338"/>
        <end position="444"/>
    </location>
</feature>
<sequence length="2412" mass="262567">MHTTVSIYLLAAWAAAFAAASASPELSGQSEFGMGGVLLPRQQQGRLSLQTFNGALGGARAAAITNSGNPERPFEVDGDTFRDFETAANRACDNQKNVCADFANNGTGSFKVGDCDQQSDRCKNSATSASVREFPPPVLATTGSSALTSYWVPVAANPPSASTADGEASPELPPLPAPRLPERVLGLLRTPPESPAGLEDTGVADDDANPWGSPYPPNLRSRSSSNQSRSSDASEDSPIHRLELQTPFLRPAPSTQDSQPELRLPEISAAATVLANRARRIAHGITEGWIRQHTAGGTVEQERRHWFSDGDSENSSLSDSFSAEEAAWLGDDIIKTPKASRKKNSARSRQVSRGGLGKQSSSETLRQANGRGRKTTETATMASSDERATPDTTTDSTPVARPIDGLSTPTIGRDMVPNDTLTPSRAAVKRPSGAPGPRLKKKVPWKGGKNIMVLLPRDEERGQPGKSPVPLTESNISGMLRSWQQLGYDIDGFDLYEPTYGLDIKEQSQSRGAWPDPGDLARERKQGNWRVLLPDLNAWKQYVDDLNEAKLRALGVSFGDDEPPLPSVSPASTTSRQASIAPYPPLPFSPPIPPSSASSTQAVVGFPFPPPFVTSGTQSPGIPAGASPGPFGVKFNPRASISIPSPHAWSPQLMLQQGHRVGSPSLANLSAIMSPTSPFSPDGMPGPLGHQRHQSLQFPTLPHQFQPPARASPRLQDLREVDEEAVADVPIKSPENGFVRHNASDSLQKEIDEAEYHLEEQMRSQLDNDEDYSPHNENNLPETTGPATTALGHGGEPLVQFAPQTHRFAGDADGVVLHHPRPHSRGHSLSQKYFTEDDASNQGGFRPTLQQIHGHSAEDDEIETNPSNLGTPVQALEFSKLLHHRGFSTASNPWTDNESGKSADGAHQTRPSQGSIQSFSKLNVGAPEFKFNPASTFSPGAFSFPPTAFNMGLGSMASSQSSLPTMSSSKINVNAPVFSPGQSEFSFSASGPKFRPDAPTFTPHSFSTSVTSPVMSGAESGSNRASSIFGNIDLSGADLVKPAKKSKAIPIVPPERHDSPAVDANGRPLVDESRIKRARARADDDDAVPLFAEPTKEDAPVEESQAEANAQDDSVPVEEKSFDESNLGHADTTMWSTMVSETTDTKATVSPSEPSPDHAAMKWGPFDIKSSLEVQPEPFKPAHKKSLSASANAFVPGAAAWVSAVPDESADEPADQLADVPDAEAAPEDDLVADSKEPQVTEEAVESTESVAEEPELPAPADAPVSLPVQPPAPVKGLSGSRFARAASPPPKRTGLAASRFAAPSPPAEDEPAATVEPSIPSVAPGGSSPTLNGKEDADESLPLEPTMADIDEVMRQLNENPDMGINRTYNDQLQWHEPSPTRISPLAATPEPSGEHLPSYVRSDAPSPSQADYPHPDLDDPFLDPPQSARSAEGPVHDLNGNDSLPASDWEGVFSEDEQTRLESRIAFFDGRVNELVGGLLAARLGPLERTLDTISHSLAGISRRTPSSRQERESISADVRESDADDEDDEIPAPLRSMSPRRDRRMDQIRAVVMEAFAAQRRNQPKETSPPPAPTVDNTLVLQALEDMKEQFVRSLQPAFPSEDFKTIVEDVVERRIPPPQPPTDKDEQLNELQARVAKLEQQLRAEEGKVEAETSARRAAENRAADIDRELQSAATRIEVEMMNKSALNQRISDLEDRAQHAEQQAEVEINSRRAAEDRLSEVQRLLRISSEEETRLRELVDEKDQKIKSVESVQSKNAMRLTLLEASQTNAHQSQSETQNRINALEAEAREARKETQHWRGETDRIVAIIQRRDKDLAHAVDENKALHKLIDTLGNQLQENERVRDSWRSKFISLQEEMAQATKEITEETSRRTKKEQALLARQEVLEARLQAEARTRERIETELERLEMGERQGMRAVAECKRLEGLVGEMRSEKHKLHQSALRYQAEFQEARESGAREVQRTRDAMQAEVENANHQVNIAREELEDQMARLRAQLDQVKLDADTAKARHDMLLEEAQNSKQGEIEELVRKHQNETEDLQAKYERQLSNTTEDAQRAEQNLLERLSISASKSEYLQDKVAHLEEKLEIAKEAARAAAQAAKSVTASSDATVSQPKPAAARQLALPEKISPQALRESIMVLQEQLQEREHKIEELEGKLSQVDPEAETKISKRDDEIIWLRELLAVRHSDLQDIIGALSRENYDKNAVKDAAIRLKANLQMEEQERERAMNGGSAINLPNIAATIRDAATPRVAQAVGPLAAAWGNWRKTRELSSVLSSPAPANGARDSTPSRASPAASSLLGGLLTPPTSHLRQTPPTQQQPASQPTAFASTGRRFTAQDLANRPRAPPSVTSTPVQADQKGKAPAALDTPPRRRLPVPVTPPMMRPSAYDDDAQAEDFDDAGFFED</sequence>
<reference evidence="5" key="2">
    <citation type="submission" date="2023-05" db="EMBL/GenBank/DDBJ databases">
        <authorList>
            <consortium name="Lawrence Berkeley National Laboratory"/>
            <person name="Steindorff A."/>
            <person name="Hensen N."/>
            <person name="Bonometti L."/>
            <person name="Westerberg I."/>
            <person name="Brannstrom I.O."/>
            <person name="Guillou S."/>
            <person name="Cros-Aarteil S."/>
            <person name="Calhoun S."/>
            <person name="Haridas S."/>
            <person name="Kuo A."/>
            <person name="Mondo S."/>
            <person name="Pangilinan J."/>
            <person name="Riley R."/>
            <person name="Labutti K."/>
            <person name="Andreopoulos B."/>
            <person name="Lipzen A."/>
            <person name="Chen C."/>
            <person name="Yanf M."/>
            <person name="Daum C."/>
            <person name="Ng V."/>
            <person name="Clum A."/>
            <person name="Ohm R."/>
            <person name="Martin F."/>
            <person name="Silar P."/>
            <person name="Natvig D."/>
            <person name="Lalanne C."/>
            <person name="Gautier V."/>
            <person name="Ament-Velasquez S.L."/>
            <person name="Kruys A."/>
            <person name="Hutchinson M.I."/>
            <person name="Powell A.J."/>
            <person name="Barry K."/>
            <person name="Miller A.N."/>
            <person name="Grigoriev I.V."/>
            <person name="Debuchy R."/>
            <person name="Gladieux P."/>
            <person name="Thoren M.H."/>
            <person name="Johannesson H."/>
        </authorList>
    </citation>
    <scope>NUCLEOTIDE SEQUENCE</scope>
    <source>
        <strain evidence="5">CBS 103.79</strain>
    </source>
</reference>
<feature type="compositionally biased region" description="Low complexity" evidence="3">
    <location>
        <begin position="2293"/>
        <end position="2336"/>
    </location>
</feature>
<feature type="region of interest" description="Disordered" evidence="3">
    <location>
        <begin position="2279"/>
        <end position="2412"/>
    </location>
</feature>
<keyword evidence="6" id="KW-1185">Reference proteome</keyword>
<dbReference type="EMBL" id="MU855323">
    <property type="protein sequence ID" value="KAK3906611.1"/>
    <property type="molecule type" value="Genomic_DNA"/>
</dbReference>
<feature type="compositionally biased region" description="Polar residues" evidence="3">
    <location>
        <begin position="775"/>
        <end position="787"/>
    </location>
</feature>
<dbReference type="PANTHER" id="PTHR32083">
    <property type="entry name" value="CILIA AND FLAGELLA-ASSOCIATED PROTEIN 58-RELATED"/>
    <property type="match status" value="1"/>
</dbReference>
<feature type="signal peptide" evidence="4">
    <location>
        <begin position="1"/>
        <end position="22"/>
    </location>
</feature>
<reference evidence="5" key="1">
    <citation type="journal article" date="2023" name="Mol. Phylogenet. Evol.">
        <title>Genome-scale phylogeny and comparative genomics of the fungal order Sordariales.</title>
        <authorList>
            <person name="Hensen N."/>
            <person name="Bonometti L."/>
            <person name="Westerberg I."/>
            <person name="Brannstrom I.O."/>
            <person name="Guillou S."/>
            <person name="Cros-Aarteil S."/>
            <person name="Calhoun S."/>
            <person name="Haridas S."/>
            <person name="Kuo A."/>
            <person name="Mondo S."/>
            <person name="Pangilinan J."/>
            <person name="Riley R."/>
            <person name="LaButti K."/>
            <person name="Andreopoulos B."/>
            <person name="Lipzen A."/>
            <person name="Chen C."/>
            <person name="Yan M."/>
            <person name="Daum C."/>
            <person name="Ng V."/>
            <person name="Clum A."/>
            <person name="Steindorff A."/>
            <person name="Ohm R.A."/>
            <person name="Martin F."/>
            <person name="Silar P."/>
            <person name="Natvig D.O."/>
            <person name="Lalanne C."/>
            <person name="Gautier V."/>
            <person name="Ament-Velasquez S.L."/>
            <person name="Kruys A."/>
            <person name="Hutchinson M.I."/>
            <person name="Powell A.J."/>
            <person name="Barry K."/>
            <person name="Miller A.N."/>
            <person name="Grigoriev I.V."/>
            <person name="Debuchy R."/>
            <person name="Gladieux P."/>
            <person name="Hiltunen Thoren M."/>
            <person name="Johannesson H."/>
        </authorList>
    </citation>
    <scope>NUCLEOTIDE SEQUENCE</scope>
    <source>
        <strain evidence="5">CBS 103.79</strain>
    </source>
</reference>
<feature type="coiled-coil region" evidence="2">
    <location>
        <begin position="1779"/>
        <end position="1806"/>
    </location>
</feature>
<evidence type="ECO:0000256" key="1">
    <source>
        <dbReference type="ARBA" id="ARBA00023054"/>
    </source>
</evidence>
<feature type="compositionally biased region" description="Low complexity" evidence="3">
    <location>
        <begin position="218"/>
        <end position="231"/>
    </location>
</feature>
<feature type="coiled-coil region" evidence="2">
    <location>
        <begin position="2209"/>
        <end position="2236"/>
    </location>
</feature>
<gene>
    <name evidence="5" type="ORF">C8A05DRAFT_40639</name>
</gene>
<feature type="compositionally biased region" description="Acidic residues" evidence="3">
    <location>
        <begin position="2395"/>
        <end position="2412"/>
    </location>
</feature>
<evidence type="ECO:0008006" key="7">
    <source>
        <dbReference type="Google" id="ProtNLM"/>
    </source>
</evidence>
<feature type="region of interest" description="Disordered" evidence="3">
    <location>
        <begin position="1204"/>
        <end position="1454"/>
    </location>
</feature>
<evidence type="ECO:0000313" key="6">
    <source>
        <dbReference type="Proteomes" id="UP001303889"/>
    </source>
</evidence>
<keyword evidence="4" id="KW-0732">Signal</keyword>
<feature type="region of interest" description="Disordered" evidence="3">
    <location>
        <begin position="158"/>
        <end position="238"/>
    </location>
</feature>
<feature type="region of interest" description="Disordered" evidence="3">
    <location>
        <begin position="888"/>
        <end position="916"/>
    </location>
</feature>
<evidence type="ECO:0000256" key="2">
    <source>
        <dbReference type="SAM" id="Coils"/>
    </source>
</evidence>
<feature type="compositionally biased region" description="Basic and acidic residues" evidence="3">
    <location>
        <begin position="1511"/>
        <end position="1524"/>
    </location>
</feature>
<dbReference type="GO" id="GO:0005856">
    <property type="term" value="C:cytoskeleton"/>
    <property type="evidence" value="ECO:0007669"/>
    <property type="project" value="TreeGrafter"/>
</dbReference>
<evidence type="ECO:0000256" key="4">
    <source>
        <dbReference type="SAM" id="SignalP"/>
    </source>
</evidence>
<evidence type="ECO:0000256" key="3">
    <source>
        <dbReference type="SAM" id="MobiDB-lite"/>
    </source>
</evidence>
<accession>A0AAN6MUA2</accession>
<dbReference type="Proteomes" id="UP001303889">
    <property type="component" value="Unassembled WGS sequence"/>
</dbReference>
<comment type="caution">
    <text evidence="5">The sequence shown here is derived from an EMBL/GenBank/DDBJ whole genome shotgun (WGS) entry which is preliminary data.</text>
</comment>
<feature type="compositionally biased region" description="Polar residues" evidence="3">
    <location>
        <begin position="358"/>
        <end position="367"/>
    </location>
</feature>
<feature type="region of interest" description="Disordered" evidence="3">
    <location>
        <begin position="768"/>
        <end position="796"/>
    </location>
</feature>
<feature type="compositionally biased region" description="Polar residues" evidence="3">
    <location>
        <begin position="888"/>
        <end position="897"/>
    </location>
</feature>
<feature type="compositionally biased region" description="Acidic residues" evidence="3">
    <location>
        <begin position="1243"/>
        <end position="1256"/>
    </location>
</feature>
<feature type="compositionally biased region" description="Acidic residues" evidence="3">
    <location>
        <begin position="1221"/>
        <end position="1232"/>
    </location>
</feature>
<protein>
    <recommendedName>
        <fullName evidence="7">Myosin class II heavy chain</fullName>
    </recommendedName>
</protein>
<feature type="coiled-coil region" evidence="2">
    <location>
        <begin position="1849"/>
        <end position="1915"/>
    </location>
</feature>
<feature type="region of interest" description="Disordered" evidence="3">
    <location>
        <begin position="1078"/>
        <end position="1117"/>
    </location>
</feature>
<feature type="chain" id="PRO_5042850925" description="Myosin class II heavy chain" evidence="4">
    <location>
        <begin position="23"/>
        <end position="2412"/>
    </location>
</feature>
<feature type="compositionally biased region" description="Polar residues" evidence="3">
    <location>
        <begin position="569"/>
        <end position="578"/>
    </location>
</feature>
<feature type="region of interest" description="Disordered" evidence="3">
    <location>
        <begin position="558"/>
        <end position="579"/>
    </location>
</feature>
<dbReference type="PANTHER" id="PTHR32083:SF0">
    <property type="entry name" value="CILIA AND FLAGELLA-ASSOCIATED PROTEIN 58"/>
    <property type="match status" value="1"/>
</dbReference>
<feature type="region of interest" description="Disordered" evidence="3">
    <location>
        <begin position="1504"/>
        <end position="1546"/>
    </location>
</feature>
<feature type="region of interest" description="Disordered" evidence="3">
    <location>
        <begin position="1647"/>
        <end position="1666"/>
    </location>
</feature>
<feature type="coiled-coil region" evidence="2">
    <location>
        <begin position="1962"/>
        <end position="2104"/>
    </location>
</feature>
<keyword evidence="1 2" id="KW-0175">Coiled coil</keyword>